<feature type="domain" description="Bacterial sugar transferase" evidence="9">
    <location>
        <begin position="28"/>
        <end position="217"/>
    </location>
</feature>
<keyword evidence="5 8" id="KW-0812">Transmembrane</keyword>
<evidence type="ECO:0000256" key="6">
    <source>
        <dbReference type="ARBA" id="ARBA00022989"/>
    </source>
</evidence>
<keyword evidence="7 8" id="KW-0472">Membrane</keyword>
<keyword evidence="6 8" id="KW-1133">Transmembrane helix</keyword>
<proteinExistence type="inferred from homology"/>
<evidence type="ECO:0000256" key="2">
    <source>
        <dbReference type="ARBA" id="ARBA00006464"/>
    </source>
</evidence>
<evidence type="ECO:0000256" key="5">
    <source>
        <dbReference type="ARBA" id="ARBA00022692"/>
    </source>
</evidence>
<keyword evidence="11" id="KW-1185">Reference proteome</keyword>
<dbReference type="Proteomes" id="UP001519308">
    <property type="component" value="Unassembled WGS sequence"/>
</dbReference>
<gene>
    <name evidence="10" type="ORF">J2Z44_000978</name>
</gene>
<comment type="caution">
    <text evidence="10">The sequence shown here is derived from an EMBL/GenBank/DDBJ whole genome shotgun (WGS) entry which is preliminary data.</text>
</comment>
<name>A0ABS4K080_9CLOT</name>
<comment type="subcellular location">
    <subcellularLocation>
        <location evidence="1">Cell membrane</location>
    </subcellularLocation>
</comment>
<organism evidence="10 11">
    <name type="scientific">Clostridium punense</name>
    <dbReference type="NCBI Taxonomy" id="1054297"/>
    <lineage>
        <taxon>Bacteria</taxon>
        <taxon>Bacillati</taxon>
        <taxon>Bacillota</taxon>
        <taxon>Clostridia</taxon>
        <taxon>Eubacteriales</taxon>
        <taxon>Clostridiaceae</taxon>
        <taxon>Clostridium</taxon>
    </lineage>
</organism>
<evidence type="ECO:0000259" key="9">
    <source>
        <dbReference type="Pfam" id="PF02397"/>
    </source>
</evidence>
<sequence length="222" mass="25353">MSEIQTREIEVSIHNSVTKKGIAYKLVKRIMDILGSLVGLIILSPVFLILAILVKLDSRGPVFFSHKRLGYGGKIIKVYKFRSMVTDAEELLNNLTPEQKKEFNENFKLKNDPRVTKMGNFLRKTSLDELPQLLNILKGELSIVGPRPIVEKEIELYGKYGKKLLSVKPGLTGNWQANGRSDTTYKERIQLDMDYIDNGTIWSDIIIILKTFIVVFKRRGAR</sequence>
<dbReference type="PANTHER" id="PTHR30576:SF4">
    <property type="entry name" value="UNDECAPRENYL-PHOSPHATE GALACTOSE PHOSPHOTRANSFERASE"/>
    <property type="match status" value="1"/>
</dbReference>
<dbReference type="PANTHER" id="PTHR30576">
    <property type="entry name" value="COLANIC BIOSYNTHESIS UDP-GLUCOSE LIPID CARRIER TRANSFERASE"/>
    <property type="match status" value="1"/>
</dbReference>
<protein>
    <submittedName>
        <fullName evidence="10">Lipopolysaccharide/colanic/teichoic acid biosynthesis glycosyltransferase</fullName>
    </submittedName>
</protein>
<feature type="transmembrane region" description="Helical" evidence="8">
    <location>
        <begin position="33"/>
        <end position="54"/>
    </location>
</feature>
<comment type="similarity">
    <text evidence="2">Belongs to the bacterial sugar transferase family.</text>
</comment>
<dbReference type="InterPro" id="IPR003362">
    <property type="entry name" value="Bact_transf"/>
</dbReference>
<dbReference type="EMBL" id="JAGGLL010000005">
    <property type="protein sequence ID" value="MBP2021191.1"/>
    <property type="molecule type" value="Genomic_DNA"/>
</dbReference>
<evidence type="ECO:0000256" key="1">
    <source>
        <dbReference type="ARBA" id="ARBA00004236"/>
    </source>
</evidence>
<dbReference type="Pfam" id="PF02397">
    <property type="entry name" value="Bac_transf"/>
    <property type="match status" value="1"/>
</dbReference>
<reference evidence="10 11" key="1">
    <citation type="submission" date="2021-03" db="EMBL/GenBank/DDBJ databases">
        <title>Genomic Encyclopedia of Type Strains, Phase IV (KMG-IV): sequencing the most valuable type-strain genomes for metagenomic binning, comparative biology and taxonomic classification.</title>
        <authorList>
            <person name="Goeker M."/>
        </authorList>
    </citation>
    <scope>NUCLEOTIDE SEQUENCE [LARGE SCALE GENOMIC DNA]</scope>
    <source>
        <strain evidence="10 11">DSM 28650</strain>
    </source>
</reference>
<evidence type="ECO:0000313" key="11">
    <source>
        <dbReference type="Proteomes" id="UP001519308"/>
    </source>
</evidence>
<keyword evidence="3" id="KW-1003">Cell membrane</keyword>
<evidence type="ECO:0000256" key="7">
    <source>
        <dbReference type="ARBA" id="ARBA00023136"/>
    </source>
</evidence>
<evidence type="ECO:0000256" key="8">
    <source>
        <dbReference type="SAM" id="Phobius"/>
    </source>
</evidence>
<evidence type="ECO:0000256" key="3">
    <source>
        <dbReference type="ARBA" id="ARBA00022475"/>
    </source>
</evidence>
<evidence type="ECO:0000256" key="4">
    <source>
        <dbReference type="ARBA" id="ARBA00022679"/>
    </source>
</evidence>
<evidence type="ECO:0000313" key="10">
    <source>
        <dbReference type="EMBL" id="MBP2021191.1"/>
    </source>
</evidence>
<dbReference type="RefSeq" id="WP_021281299.1">
    <property type="nucleotide sequence ID" value="NZ_JAGGLL010000005.1"/>
</dbReference>
<accession>A0ABS4K080</accession>
<keyword evidence="4" id="KW-0808">Transferase</keyword>